<protein>
    <submittedName>
        <fullName evidence="1">SWI/SNF complex subunit</fullName>
    </submittedName>
</protein>
<name>A0ACB8RJ04_9AGAM</name>
<reference evidence="1" key="1">
    <citation type="submission" date="2021-02" db="EMBL/GenBank/DDBJ databases">
        <authorList>
            <consortium name="DOE Joint Genome Institute"/>
            <person name="Ahrendt S."/>
            <person name="Looney B.P."/>
            <person name="Miyauchi S."/>
            <person name="Morin E."/>
            <person name="Drula E."/>
            <person name="Courty P.E."/>
            <person name="Chicoki N."/>
            <person name="Fauchery L."/>
            <person name="Kohler A."/>
            <person name="Kuo A."/>
            <person name="Labutti K."/>
            <person name="Pangilinan J."/>
            <person name="Lipzen A."/>
            <person name="Riley R."/>
            <person name="Andreopoulos W."/>
            <person name="He G."/>
            <person name="Johnson J."/>
            <person name="Barry K.W."/>
            <person name="Grigoriev I.V."/>
            <person name="Nagy L."/>
            <person name="Hibbett D."/>
            <person name="Henrissat B."/>
            <person name="Matheny P.B."/>
            <person name="Labbe J."/>
            <person name="Martin F."/>
        </authorList>
    </citation>
    <scope>NUCLEOTIDE SEQUENCE</scope>
    <source>
        <strain evidence="1">FP105234-sp</strain>
    </source>
</reference>
<sequence length="408" mass="46292">MSCRKRKLLDRSIPSGIASDPAFAIDSRMYHDLVEMEKKLDWTMTRKKAEVQDAMGRPASTTRSLRLFLSHTVSGQTWQTGEASTSETPNFETGQGIPAWQLRIEGRMLELPNQRSRDKTPPRQFSSFIKQMVIELDRDPTLYPDGNIVEWTRSPTHPVLDGFTVRRTGDTQTKVRVVIHLEHQPEQYKVHPDLGSVLGIKEESRAGVIQAVWNYIKIKGLQDKVDRKRIHANDALRPIFGNQDSIPFARLPDYVNHYLAPPDPIVIHYAIHPGTPPPERPSAWDVEVKIEDANLRAKMSSVTVGAARESARELARLDEEIATLAQSLHAAALKRQFLTNYAEDPAAFIHRYLESQARDLETILGSGPSDGATIRREDLQRSEFFRMPWVEEAVAVWDGMRIASRTMQ</sequence>
<organism evidence="1 2">
    <name type="scientific">Auriscalpium vulgare</name>
    <dbReference type="NCBI Taxonomy" id="40419"/>
    <lineage>
        <taxon>Eukaryota</taxon>
        <taxon>Fungi</taxon>
        <taxon>Dikarya</taxon>
        <taxon>Basidiomycota</taxon>
        <taxon>Agaricomycotina</taxon>
        <taxon>Agaricomycetes</taxon>
        <taxon>Russulales</taxon>
        <taxon>Auriscalpiaceae</taxon>
        <taxon>Auriscalpium</taxon>
    </lineage>
</organism>
<accession>A0ACB8RJ04</accession>
<comment type="caution">
    <text evidence="1">The sequence shown here is derived from an EMBL/GenBank/DDBJ whole genome shotgun (WGS) entry which is preliminary data.</text>
</comment>
<dbReference type="Proteomes" id="UP000814033">
    <property type="component" value="Unassembled WGS sequence"/>
</dbReference>
<dbReference type="EMBL" id="MU276008">
    <property type="protein sequence ID" value="KAI0043686.1"/>
    <property type="molecule type" value="Genomic_DNA"/>
</dbReference>
<keyword evidence="2" id="KW-1185">Reference proteome</keyword>
<evidence type="ECO:0000313" key="1">
    <source>
        <dbReference type="EMBL" id="KAI0043686.1"/>
    </source>
</evidence>
<reference evidence="1" key="2">
    <citation type="journal article" date="2022" name="New Phytol.">
        <title>Evolutionary transition to the ectomycorrhizal habit in the genomes of a hyperdiverse lineage of mushroom-forming fungi.</title>
        <authorList>
            <person name="Looney B."/>
            <person name="Miyauchi S."/>
            <person name="Morin E."/>
            <person name="Drula E."/>
            <person name="Courty P.E."/>
            <person name="Kohler A."/>
            <person name="Kuo A."/>
            <person name="LaButti K."/>
            <person name="Pangilinan J."/>
            <person name="Lipzen A."/>
            <person name="Riley R."/>
            <person name="Andreopoulos W."/>
            <person name="He G."/>
            <person name="Johnson J."/>
            <person name="Nolan M."/>
            <person name="Tritt A."/>
            <person name="Barry K.W."/>
            <person name="Grigoriev I.V."/>
            <person name="Nagy L.G."/>
            <person name="Hibbett D."/>
            <person name="Henrissat B."/>
            <person name="Matheny P.B."/>
            <person name="Labbe J."/>
            <person name="Martin F.M."/>
        </authorList>
    </citation>
    <scope>NUCLEOTIDE SEQUENCE</scope>
    <source>
        <strain evidence="1">FP105234-sp</strain>
    </source>
</reference>
<proteinExistence type="predicted"/>
<evidence type="ECO:0000313" key="2">
    <source>
        <dbReference type="Proteomes" id="UP000814033"/>
    </source>
</evidence>
<gene>
    <name evidence="1" type="ORF">FA95DRAFT_1628999</name>
</gene>